<keyword evidence="4" id="KW-1185">Reference proteome</keyword>
<feature type="region of interest" description="Disordered" evidence="2">
    <location>
        <begin position="52"/>
        <end position="124"/>
    </location>
</feature>
<evidence type="ECO:0000256" key="2">
    <source>
        <dbReference type="SAM" id="MobiDB-lite"/>
    </source>
</evidence>
<dbReference type="AlphaFoldDB" id="A0A7R8A0I9"/>
<name>A0A7R8A0I9_ASPKA</name>
<feature type="compositionally biased region" description="Polar residues" evidence="2">
    <location>
        <begin position="77"/>
        <end position="87"/>
    </location>
</feature>
<evidence type="ECO:0000313" key="4">
    <source>
        <dbReference type="Proteomes" id="UP000661280"/>
    </source>
</evidence>
<sequence length="261" mass="29438">MGDYHELALANLVAYDPFAIANDTPLFLARPGIQISPANSLFSMVQYMRSCSSTSHRKMPKSEPRAGIRARTRQTESRSTASDQRSIQRLEPVMRSPQQPLRSRRRPSTLPQVSGSGSRDPPSALSLKYHEACLATVERLELEIEALQRDKETLSERVGSVESEIQELLKEQHQWRQQLPERRVTQQLMHEMQHTVAGWHQRLRSPADLPEEADPAAMTAALPAMTTVPDMWNTREDGGGVFDNDHGIEPDSGDFTQLLQF</sequence>
<evidence type="ECO:0000313" key="3">
    <source>
        <dbReference type="EMBL" id="BCR99842.1"/>
    </source>
</evidence>
<reference evidence="3" key="2">
    <citation type="submission" date="2021-02" db="EMBL/GenBank/DDBJ databases">
        <title>Aspergillus luchuensis mut. kawachii IFO 4304 genome sequence.</title>
        <authorList>
            <person name="Mori K."/>
            <person name="Kadooka C."/>
            <person name="Goto M."/>
            <person name="Futagami T."/>
        </authorList>
    </citation>
    <scope>NUCLEOTIDE SEQUENCE</scope>
    <source>
        <strain evidence="3">IFO 4308</strain>
    </source>
</reference>
<dbReference type="RefSeq" id="XP_041543605.1">
    <property type="nucleotide sequence ID" value="XM_041689973.1"/>
</dbReference>
<dbReference type="GeneID" id="64961164"/>
<proteinExistence type="predicted"/>
<dbReference type="OrthoDB" id="4482716at2759"/>
<evidence type="ECO:0000256" key="1">
    <source>
        <dbReference type="SAM" id="Coils"/>
    </source>
</evidence>
<dbReference type="Proteomes" id="UP000661280">
    <property type="component" value="Chromosome 5"/>
</dbReference>
<dbReference type="KEGG" id="aluc:AKAW2_50184A"/>
<accession>A0A7R8A0I9</accession>
<gene>
    <name evidence="3" type="ORF">AKAW2_50184A</name>
</gene>
<keyword evidence="1" id="KW-0175">Coiled coil</keyword>
<protein>
    <submittedName>
        <fullName evidence="3">Uncharacterized protein</fullName>
    </submittedName>
</protein>
<reference evidence="3" key="1">
    <citation type="submission" date="2021-01" db="EMBL/GenBank/DDBJ databases">
        <authorList>
            <consortium name="Aspergillus luchuensis mut. kawachii IFO 4304 genome sequencing consortium"/>
            <person name="Kazuki M."/>
            <person name="Futagami T."/>
        </authorList>
    </citation>
    <scope>NUCLEOTIDE SEQUENCE</scope>
    <source>
        <strain evidence="3">IFO 4308</strain>
    </source>
</reference>
<dbReference type="EMBL" id="AP024429">
    <property type="protein sequence ID" value="BCR99842.1"/>
    <property type="molecule type" value="Genomic_DNA"/>
</dbReference>
<feature type="coiled-coil region" evidence="1">
    <location>
        <begin position="130"/>
        <end position="171"/>
    </location>
</feature>
<organism evidence="3 4">
    <name type="scientific">Aspergillus kawachii</name>
    <name type="common">White koji mold</name>
    <name type="synonym">Aspergillus awamori var. kawachi</name>
    <dbReference type="NCBI Taxonomy" id="1069201"/>
    <lineage>
        <taxon>Eukaryota</taxon>
        <taxon>Fungi</taxon>
        <taxon>Dikarya</taxon>
        <taxon>Ascomycota</taxon>
        <taxon>Pezizomycotina</taxon>
        <taxon>Eurotiomycetes</taxon>
        <taxon>Eurotiomycetidae</taxon>
        <taxon>Eurotiales</taxon>
        <taxon>Aspergillaceae</taxon>
        <taxon>Aspergillus</taxon>
        <taxon>Aspergillus subgen. Circumdati</taxon>
    </lineage>
</organism>